<accession>A0A0R3SZC9</accession>
<name>A0A0R3SZC9_HYMDI</name>
<evidence type="ECO:0000313" key="1">
    <source>
        <dbReference type="EMBL" id="VDL64862.1"/>
    </source>
</evidence>
<reference evidence="3" key="1">
    <citation type="submission" date="2017-02" db="UniProtKB">
        <authorList>
            <consortium name="WormBaseParasite"/>
        </authorList>
    </citation>
    <scope>IDENTIFICATION</scope>
</reference>
<evidence type="ECO:0000313" key="3">
    <source>
        <dbReference type="WBParaSite" id="HDID_0001112501-mRNA-1"/>
    </source>
</evidence>
<evidence type="ECO:0000313" key="2">
    <source>
        <dbReference type="Proteomes" id="UP000274504"/>
    </source>
</evidence>
<dbReference type="EMBL" id="UYSG01012548">
    <property type="protein sequence ID" value="VDL64862.1"/>
    <property type="molecule type" value="Genomic_DNA"/>
</dbReference>
<proteinExistence type="predicted"/>
<dbReference type="AlphaFoldDB" id="A0A0R3SZC9"/>
<gene>
    <name evidence="1" type="ORF">HDID_LOCUS11122</name>
</gene>
<organism evidence="3">
    <name type="scientific">Hymenolepis diminuta</name>
    <name type="common">Rat tapeworm</name>
    <dbReference type="NCBI Taxonomy" id="6216"/>
    <lineage>
        <taxon>Eukaryota</taxon>
        <taxon>Metazoa</taxon>
        <taxon>Spiralia</taxon>
        <taxon>Lophotrochozoa</taxon>
        <taxon>Platyhelminthes</taxon>
        <taxon>Cestoda</taxon>
        <taxon>Eucestoda</taxon>
        <taxon>Cyclophyllidea</taxon>
        <taxon>Hymenolepididae</taxon>
        <taxon>Hymenolepis</taxon>
    </lineage>
</organism>
<dbReference type="OrthoDB" id="6246848at2759"/>
<sequence>MDSIETAKIAATVRCIMEQMNLSKPDKDPEAFIKNIGEFRYEPSVGEIFTTWHGSMIYDVEVGKDTWVRHHNQLRRRLAEPTSDKRYLSLHSLLDTFNLTHVIPPRSQSIDQVTVPSRTARTRWKPSRLQIDLSSKTYG</sequence>
<dbReference type="WBParaSite" id="HDID_0001112501-mRNA-1">
    <property type="protein sequence ID" value="HDID_0001112501-mRNA-1"/>
    <property type="gene ID" value="HDID_0001112501"/>
</dbReference>
<dbReference type="Proteomes" id="UP000274504">
    <property type="component" value="Unassembled WGS sequence"/>
</dbReference>
<reference evidence="1 2" key="2">
    <citation type="submission" date="2018-11" db="EMBL/GenBank/DDBJ databases">
        <authorList>
            <consortium name="Pathogen Informatics"/>
        </authorList>
    </citation>
    <scope>NUCLEOTIDE SEQUENCE [LARGE SCALE GENOMIC DNA]</scope>
</reference>
<protein>
    <submittedName>
        <fullName evidence="3">Reverse transcriptase domain-containing protein</fullName>
    </submittedName>
</protein>